<feature type="region of interest" description="Disordered" evidence="1">
    <location>
        <begin position="66"/>
        <end position="92"/>
    </location>
</feature>
<sequence length="113" mass="12464">MTNCGCVKEKRPPLSQFPGSFPRSNPPCSSSHCRDERKLAGVGTLRPGAVKNIIICFSPRLKKNERKRNLLRSPPESLGDNKARREGGTSARTGRAVAAFRCCEEYQPGDFQS</sequence>
<reference evidence="2 3" key="1">
    <citation type="submission" date="2021-06" db="EMBL/GenBank/DDBJ databases">
        <authorList>
            <person name="Palmer J.M."/>
        </authorList>
    </citation>
    <scope>NUCLEOTIDE SEQUENCE [LARGE SCALE GENOMIC DNA]</scope>
    <source>
        <strain evidence="2 3">MEX-2019</strain>
        <tissue evidence="2">Muscle</tissue>
    </source>
</reference>
<protein>
    <submittedName>
        <fullName evidence="2">Uncharacterized protein</fullName>
    </submittedName>
</protein>
<evidence type="ECO:0000313" key="2">
    <source>
        <dbReference type="EMBL" id="KAK5610447.1"/>
    </source>
</evidence>
<dbReference type="Proteomes" id="UP001311232">
    <property type="component" value="Unassembled WGS sequence"/>
</dbReference>
<feature type="region of interest" description="Disordered" evidence="1">
    <location>
        <begin position="1"/>
        <end position="29"/>
    </location>
</feature>
<accession>A0AAV9RNM6</accession>
<dbReference type="AlphaFoldDB" id="A0AAV9RNM6"/>
<evidence type="ECO:0000256" key="1">
    <source>
        <dbReference type="SAM" id="MobiDB-lite"/>
    </source>
</evidence>
<name>A0AAV9RNM6_9TELE</name>
<proteinExistence type="predicted"/>
<evidence type="ECO:0000313" key="3">
    <source>
        <dbReference type="Proteomes" id="UP001311232"/>
    </source>
</evidence>
<keyword evidence="3" id="KW-1185">Reference proteome</keyword>
<gene>
    <name evidence="2" type="ORF">CRENBAI_004493</name>
</gene>
<comment type="caution">
    <text evidence="2">The sequence shown here is derived from an EMBL/GenBank/DDBJ whole genome shotgun (WGS) entry which is preliminary data.</text>
</comment>
<organism evidence="2 3">
    <name type="scientific">Crenichthys baileyi</name>
    <name type="common">White River springfish</name>
    <dbReference type="NCBI Taxonomy" id="28760"/>
    <lineage>
        <taxon>Eukaryota</taxon>
        <taxon>Metazoa</taxon>
        <taxon>Chordata</taxon>
        <taxon>Craniata</taxon>
        <taxon>Vertebrata</taxon>
        <taxon>Euteleostomi</taxon>
        <taxon>Actinopterygii</taxon>
        <taxon>Neopterygii</taxon>
        <taxon>Teleostei</taxon>
        <taxon>Neoteleostei</taxon>
        <taxon>Acanthomorphata</taxon>
        <taxon>Ovalentaria</taxon>
        <taxon>Atherinomorphae</taxon>
        <taxon>Cyprinodontiformes</taxon>
        <taxon>Goodeidae</taxon>
        <taxon>Crenichthys</taxon>
    </lineage>
</organism>
<dbReference type="EMBL" id="JAHHUM010001568">
    <property type="protein sequence ID" value="KAK5610447.1"/>
    <property type="molecule type" value="Genomic_DNA"/>
</dbReference>